<feature type="region of interest" description="Disordered" evidence="1">
    <location>
        <begin position="1"/>
        <end position="84"/>
    </location>
</feature>
<proteinExistence type="predicted"/>
<accession>A0ABQ0KWI9</accession>
<keyword evidence="3" id="KW-1185">Reference proteome</keyword>
<dbReference type="Proteomes" id="UP000815677">
    <property type="component" value="Unassembled WGS sequence"/>
</dbReference>
<reference evidence="2" key="1">
    <citation type="submission" date="2014-09" db="EMBL/GenBank/DDBJ databases">
        <title>Genome sequence of the luminous mushroom Mycena chlorophos for searching fungal bioluminescence genes.</title>
        <authorList>
            <person name="Tanaka Y."/>
            <person name="Kasuga D."/>
            <person name="Oba Y."/>
            <person name="Hase S."/>
            <person name="Sato K."/>
            <person name="Oba Y."/>
            <person name="Sakakibara Y."/>
        </authorList>
    </citation>
    <scope>NUCLEOTIDE SEQUENCE</scope>
</reference>
<protein>
    <submittedName>
        <fullName evidence="2">Uncharacterized protein</fullName>
    </submittedName>
</protein>
<sequence>MSDAAAPTQPPVEHTEEHKKHGLGAIVEKITHPLHHHDDKGKHPEGTAHTTATEDTPSVPVAVPEQPSDGAAKLQPAGGVGGVL</sequence>
<feature type="compositionally biased region" description="Basic and acidic residues" evidence="1">
    <location>
        <begin position="36"/>
        <end position="46"/>
    </location>
</feature>
<dbReference type="EMBL" id="DF838786">
    <property type="protein sequence ID" value="GAT43262.1"/>
    <property type="molecule type" value="Genomic_DNA"/>
</dbReference>
<name>A0ABQ0KWI9_MYCCL</name>
<evidence type="ECO:0000256" key="1">
    <source>
        <dbReference type="SAM" id="MobiDB-lite"/>
    </source>
</evidence>
<evidence type="ECO:0000313" key="2">
    <source>
        <dbReference type="EMBL" id="GAT43262.1"/>
    </source>
</evidence>
<organism evidence="2 3">
    <name type="scientific">Mycena chlorophos</name>
    <name type="common">Agaric fungus</name>
    <name type="synonym">Agaricus chlorophos</name>
    <dbReference type="NCBI Taxonomy" id="658473"/>
    <lineage>
        <taxon>Eukaryota</taxon>
        <taxon>Fungi</taxon>
        <taxon>Dikarya</taxon>
        <taxon>Basidiomycota</taxon>
        <taxon>Agaricomycotina</taxon>
        <taxon>Agaricomycetes</taxon>
        <taxon>Agaricomycetidae</taxon>
        <taxon>Agaricales</taxon>
        <taxon>Marasmiineae</taxon>
        <taxon>Mycenaceae</taxon>
        <taxon>Mycena</taxon>
    </lineage>
</organism>
<evidence type="ECO:0000313" key="3">
    <source>
        <dbReference type="Proteomes" id="UP000815677"/>
    </source>
</evidence>
<gene>
    <name evidence="2" type="ORF">MCHLO_00951</name>
</gene>